<keyword evidence="1" id="KW-0614">Plasmid</keyword>
<geneLocation type="plasmid" evidence="1 2">
    <name>pROLI24</name>
</geneLocation>
<dbReference type="Proteomes" id="UP001318682">
    <property type="component" value="Plasmid pROLI24"/>
</dbReference>
<evidence type="ECO:0008006" key="3">
    <source>
        <dbReference type="Google" id="ProtNLM"/>
    </source>
</evidence>
<organism evidence="1 2">
    <name type="scientific">Roseobacter fucihabitans</name>
    <dbReference type="NCBI Taxonomy" id="1537242"/>
    <lineage>
        <taxon>Bacteria</taxon>
        <taxon>Pseudomonadati</taxon>
        <taxon>Pseudomonadota</taxon>
        <taxon>Alphaproteobacteria</taxon>
        <taxon>Rhodobacterales</taxon>
        <taxon>Roseobacteraceae</taxon>
        <taxon>Roseobacter</taxon>
    </lineage>
</organism>
<reference evidence="1 2" key="1">
    <citation type="submission" date="2024-01" db="EMBL/GenBank/DDBJ databases">
        <title>Roseobacter fucihabitans sp. nov., isolated from the brown alga Fucus spiralis.</title>
        <authorList>
            <person name="Hahnke S."/>
            <person name="Berger M."/>
            <person name="Schlingloff A."/>
            <person name="Athale I."/>
            <person name="Neumann-Schaal M."/>
            <person name="Adenaya A."/>
            <person name="Poehlein A."/>
            <person name="Daniel R."/>
            <person name="Pertersen J."/>
            <person name="Brinkhoff T."/>
        </authorList>
    </citation>
    <scope>NUCLEOTIDE SEQUENCE [LARGE SCALE GENOMIC DNA]</scope>
    <source>
        <strain evidence="1 2">B14</strain>
        <plasmid evidence="1 2">pROLI24</plasmid>
    </source>
</reference>
<dbReference type="InterPro" id="IPR025528">
    <property type="entry name" value="BrnA_antitoxin"/>
</dbReference>
<proteinExistence type="predicted"/>
<dbReference type="EMBL" id="CP143427">
    <property type="protein sequence ID" value="WVX51727.1"/>
    <property type="molecule type" value="Genomic_DNA"/>
</dbReference>
<gene>
    <name evidence="1" type="ORF">ROLI_048290</name>
</gene>
<sequence>MTTVKHTLDPKNPPKMSAEERARFDAIREEDIDYSDIPELDADFWATAEIKTPAKKPVVALRVDEDTIDYFKGSDPKGYTARMAAVLRAYVDAHQPK</sequence>
<name>A0ABZ2BZU6_9RHOB</name>
<protein>
    <recommendedName>
        <fullName evidence="3">3-oxoacyl-ACP synthase</fullName>
    </recommendedName>
</protein>
<accession>A0ABZ2BZU6</accession>
<dbReference type="Pfam" id="PF14384">
    <property type="entry name" value="BrnA_antitoxin"/>
    <property type="match status" value="1"/>
</dbReference>
<dbReference type="RefSeq" id="WP_222869631.1">
    <property type="nucleotide sequence ID" value="NZ_CP143427.1"/>
</dbReference>
<keyword evidence="2" id="KW-1185">Reference proteome</keyword>
<evidence type="ECO:0000313" key="2">
    <source>
        <dbReference type="Proteomes" id="UP001318682"/>
    </source>
</evidence>
<evidence type="ECO:0000313" key="1">
    <source>
        <dbReference type="EMBL" id="WVX51727.1"/>
    </source>
</evidence>